<dbReference type="GO" id="GO:0016491">
    <property type="term" value="F:oxidoreductase activity"/>
    <property type="evidence" value="ECO:0007669"/>
    <property type="project" value="UniProtKB-KW"/>
</dbReference>
<reference evidence="4" key="1">
    <citation type="submission" date="2021-01" db="EMBL/GenBank/DDBJ databases">
        <authorList>
            <person name="Corre E."/>
            <person name="Pelletier E."/>
            <person name="Niang G."/>
            <person name="Scheremetjew M."/>
            <person name="Finn R."/>
            <person name="Kale V."/>
            <person name="Holt S."/>
            <person name="Cochrane G."/>
            <person name="Meng A."/>
            <person name="Brown T."/>
            <person name="Cohen L."/>
        </authorList>
    </citation>
    <scope>NUCLEOTIDE SEQUENCE</scope>
    <source>
        <strain evidence="4">SL-175</strain>
    </source>
</reference>
<dbReference type="GO" id="GO:0046872">
    <property type="term" value="F:metal ion binding"/>
    <property type="evidence" value="ECO:0007669"/>
    <property type="project" value="UniProtKB-KW"/>
</dbReference>
<keyword evidence="1" id="KW-0479">Metal-binding</keyword>
<dbReference type="AlphaFoldDB" id="A0A7S0S7A8"/>
<feature type="compositionally biased region" description="Basic and acidic residues" evidence="2">
    <location>
        <begin position="266"/>
        <end position="277"/>
    </location>
</feature>
<keyword evidence="1" id="KW-0408">Iron</keyword>
<evidence type="ECO:0000256" key="1">
    <source>
        <dbReference type="RuleBase" id="RU003682"/>
    </source>
</evidence>
<evidence type="ECO:0000256" key="2">
    <source>
        <dbReference type="SAM" id="MobiDB-lite"/>
    </source>
</evidence>
<dbReference type="InterPro" id="IPR005123">
    <property type="entry name" value="Oxoglu/Fe-dep_dioxygenase_dom"/>
</dbReference>
<proteinExistence type="inferred from homology"/>
<dbReference type="PROSITE" id="PS51471">
    <property type="entry name" value="FE2OG_OXY"/>
    <property type="match status" value="1"/>
</dbReference>
<sequence length="479" mass="52768">MHTPKCQANRAAAQISAAGSTRRSYSVAVPSLPLREESQKASRRTHTRGGQWQQREATPVRRVLLPRLRISAPLLCIAVVLTLTLARPTSALWDVRPPECDGGCFEDDNRNPLARCAAAVVHEAVTDTQADALVALAEAFAAEHGWSRTRHAAFPTTDLPWNVLPASWHILNHTFAQMETDVRRRCGVRPEDKLVPNDIFIVKYAPGEQPGLSRHRDGSLISFNLVLSRSTDYQGGGTLVWDAREIEAKRETYWREEFPLTTSLGEDSREGDRDRGDVAPSADGGVDADGVRTAGGKTGVQPSPHSSHSGASTGAKPASMPSRYEPRVDLLRAWDATLYRLNKGDMLVHGGFNAHQGENVSSGTRYIVAGFVGHNRHCCSIKYAGWRGIIGFMRVFMISGTHPDILDQIPSHDFLLYQEGLGMLWKNAKRLVLFGTAFAAEEKCVGVVATCCRLAMGAWVWLTQRARSKRKSLLPEKIF</sequence>
<accession>A0A7S0S7A8</accession>
<keyword evidence="1" id="KW-0560">Oxidoreductase</keyword>
<dbReference type="EMBL" id="HBFC01001562">
    <property type="protein sequence ID" value="CAD8698130.1"/>
    <property type="molecule type" value="Transcribed_RNA"/>
</dbReference>
<evidence type="ECO:0000313" key="4">
    <source>
        <dbReference type="EMBL" id="CAD8698130.1"/>
    </source>
</evidence>
<feature type="region of interest" description="Disordered" evidence="2">
    <location>
        <begin position="261"/>
        <end position="322"/>
    </location>
</feature>
<comment type="similarity">
    <text evidence="1">Belongs to the iron/ascorbate-dependent oxidoreductase family.</text>
</comment>
<evidence type="ECO:0000259" key="3">
    <source>
        <dbReference type="PROSITE" id="PS51471"/>
    </source>
</evidence>
<protein>
    <recommendedName>
        <fullName evidence="3">Fe2OG dioxygenase domain-containing protein</fullName>
    </recommendedName>
</protein>
<organism evidence="4">
    <name type="scientific">Mantoniella antarctica</name>
    <dbReference type="NCBI Taxonomy" id="81844"/>
    <lineage>
        <taxon>Eukaryota</taxon>
        <taxon>Viridiplantae</taxon>
        <taxon>Chlorophyta</taxon>
        <taxon>Mamiellophyceae</taxon>
        <taxon>Mamiellales</taxon>
        <taxon>Mamiellaceae</taxon>
        <taxon>Mantoniella</taxon>
    </lineage>
</organism>
<feature type="domain" description="Fe2OG dioxygenase" evidence="3">
    <location>
        <begin position="195"/>
        <end position="374"/>
    </location>
</feature>
<gene>
    <name evidence="4" type="ORF">MANT1106_LOCUS811</name>
</gene>
<name>A0A7S0S7A8_9CHLO</name>
<feature type="region of interest" description="Disordered" evidence="2">
    <location>
        <begin position="27"/>
        <end position="56"/>
    </location>
</feature>
<feature type="compositionally biased region" description="Polar residues" evidence="2">
    <location>
        <begin position="300"/>
        <end position="312"/>
    </location>
</feature>